<accession>B4S9A0</accession>
<dbReference type="KEGG" id="paa:Paes_0069"/>
<dbReference type="Proteomes" id="UP000002725">
    <property type="component" value="Chromosome"/>
</dbReference>
<feature type="transmembrane region" description="Helical" evidence="1">
    <location>
        <begin position="76"/>
        <end position="100"/>
    </location>
</feature>
<feature type="transmembrane region" description="Helical" evidence="1">
    <location>
        <begin position="50"/>
        <end position="70"/>
    </location>
</feature>
<reference evidence="2" key="1">
    <citation type="submission" date="2008-06" db="EMBL/GenBank/DDBJ databases">
        <title>Complete sequence of chromosome of Prosthecochloris aestuarii DSM 271.</title>
        <authorList>
            <consortium name="US DOE Joint Genome Institute"/>
            <person name="Lucas S."/>
            <person name="Copeland A."/>
            <person name="Lapidus A."/>
            <person name="Glavina del Rio T."/>
            <person name="Dalin E."/>
            <person name="Tice H."/>
            <person name="Bruce D."/>
            <person name="Goodwin L."/>
            <person name="Pitluck S."/>
            <person name="Schmutz J."/>
            <person name="Larimer F."/>
            <person name="Land M."/>
            <person name="Hauser L."/>
            <person name="Kyrpides N."/>
            <person name="Anderson I."/>
            <person name="Liu Z."/>
            <person name="Li T."/>
            <person name="Zhao F."/>
            <person name="Overmann J."/>
            <person name="Bryant D.A."/>
            <person name="Richardson P."/>
        </authorList>
    </citation>
    <scope>NUCLEOTIDE SEQUENCE [LARGE SCALE GENOMIC DNA]</scope>
    <source>
        <strain evidence="2">DSM 271</strain>
    </source>
</reference>
<proteinExistence type="predicted"/>
<dbReference type="RefSeq" id="WP_012504669.1">
    <property type="nucleotide sequence ID" value="NC_011059.1"/>
</dbReference>
<sequence>MNNLIDQVQMDKYLVEIQNYPELINKWNKRLREGQFSHYRAERYYKKYHYFFGVPAMIFAVISGSAVYLYDSFLNVASLGAIVGVCSFISSLLIGVQTFVNFSGLAEKHLSAAVKYGVLRRDVERIMVLIKSDEDLPLIKNQISLLKSQIDDIASNSPNISHRIWRKATEVMDKELNR</sequence>
<name>B4S9A0_PROA2</name>
<dbReference type="NCBIfam" id="NF033632">
    <property type="entry name" value="SLATT_4"/>
    <property type="match status" value="1"/>
</dbReference>
<gene>
    <name evidence="2" type="ordered locus">Paes_0069</name>
</gene>
<keyword evidence="1" id="KW-0472">Membrane</keyword>
<evidence type="ECO:0008006" key="4">
    <source>
        <dbReference type="Google" id="ProtNLM"/>
    </source>
</evidence>
<keyword evidence="1" id="KW-0812">Transmembrane</keyword>
<dbReference type="EMBL" id="CP001108">
    <property type="protein sequence ID" value="ACF45132.1"/>
    <property type="molecule type" value="Genomic_DNA"/>
</dbReference>
<evidence type="ECO:0000313" key="3">
    <source>
        <dbReference type="Proteomes" id="UP000002725"/>
    </source>
</evidence>
<protein>
    <recommendedName>
        <fullName evidence="4">SMODS and SLOG-associating 2TM effector domain-containing protein</fullName>
    </recommendedName>
</protein>
<dbReference type="HOGENOM" id="CLU_1509313_0_0_10"/>
<dbReference type="AlphaFoldDB" id="B4S9A0"/>
<organism evidence="2 3">
    <name type="scientific">Prosthecochloris aestuarii (strain DSM 271 / SK 413)</name>
    <dbReference type="NCBI Taxonomy" id="290512"/>
    <lineage>
        <taxon>Bacteria</taxon>
        <taxon>Pseudomonadati</taxon>
        <taxon>Chlorobiota</taxon>
        <taxon>Chlorobiia</taxon>
        <taxon>Chlorobiales</taxon>
        <taxon>Chlorobiaceae</taxon>
        <taxon>Prosthecochloris</taxon>
    </lineage>
</organism>
<keyword evidence="3" id="KW-1185">Reference proteome</keyword>
<dbReference type="eggNOG" id="ENOG503313J">
    <property type="taxonomic scope" value="Bacteria"/>
</dbReference>
<evidence type="ECO:0000256" key="1">
    <source>
        <dbReference type="SAM" id="Phobius"/>
    </source>
</evidence>
<keyword evidence="1" id="KW-1133">Transmembrane helix</keyword>
<evidence type="ECO:0000313" key="2">
    <source>
        <dbReference type="EMBL" id="ACF45132.1"/>
    </source>
</evidence>